<dbReference type="PROSITE" id="PS51421">
    <property type="entry name" value="RAS"/>
    <property type="match status" value="1"/>
</dbReference>
<keyword evidence="1" id="KW-0547">Nucleotide-binding</keyword>
<dbReference type="OrthoDB" id="5239715at2759"/>
<dbReference type="PANTHER" id="PTHR24070">
    <property type="entry name" value="RAS, DI-RAS, AND RHEB FAMILY MEMBERS OF SMALL GTPASE SUPERFAMILY"/>
    <property type="match status" value="1"/>
</dbReference>
<dbReference type="SMART" id="SM00173">
    <property type="entry name" value="RAS"/>
    <property type="match status" value="1"/>
</dbReference>
<evidence type="ECO:0000256" key="2">
    <source>
        <dbReference type="ARBA" id="ARBA00023134"/>
    </source>
</evidence>
<evidence type="ECO:0000313" key="4">
    <source>
        <dbReference type="Proteomes" id="UP000006671"/>
    </source>
</evidence>
<dbReference type="InterPro" id="IPR020849">
    <property type="entry name" value="Small_GTPase_Ras-type"/>
</dbReference>
<keyword evidence="2" id="KW-0342">GTP-binding</keyword>
<reference evidence="3 4" key="1">
    <citation type="journal article" date="2010" name="Cell">
        <title>The genome of Naegleria gruberi illuminates early eukaryotic versatility.</title>
        <authorList>
            <person name="Fritz-Laylin L.K."/>
            <person name="Prochnik S.E."/>
            <person name="Ginger M.L."/>
            <person name="Dacks J.B."/>
            <person name="Carpenter M.L."/>
            <person name="Field M.C."/>
            <person name="Kuo A."/>
            <person name="Paredez A."/>
            <person name="Chapman J."/>
            <person name="Pham J."/>
            <person name="Shu S."/>
            <person name="Neupane R."/>
            <person name="Cipriano M."/>
            <person name="Mancuso J."/>
            <person name="Tu H."/>
            <person name="Salamov A."/>
            <person name="Lindquist E."/>
            <person name="Shapiro H."/>
            <person name="Lucas S."/>
            <person name="Grigoriev I.V."/>
            <person name="Cande W.Z."/>
            <person name="Fulton C."/>
            <person name="Rokhsar D.S."/>
            <person name="Dawson S.C."/>
        </authorList>
    </citation>
    <scope>NUCLEOTIDE SEQUENCE [LARGE SCALE GENOMIC DNA]</scope>
    <source>
        <strain evidence="3 4">NEG-M</strain>
    </source>
</reference>
<dbReference type="EMBL" id="GG738856">
    <property type="protein sequence ID" value="EFC47152.1"/>
    <property type="molecule type" value="Genomic_DNA"/>
</dbReference>
<dbReference type="InterPro" id="IPR001806">
    <property type="entry name" value="Small_GTPase"/>
</dbReference>
<organism evidence="4">
    <name type="scientific">Naegleria gruberi</name>
    <name type="common">Amoeba</name>
    <dbReference type="NCBI Taxonomy" id="5762"/>
    <lineage>
        <taxon>Eukaryota</taxon>
        <taxon>Discoba</taxon>
        <taxon>Heterolobosea</taxon>
        <taxon>Tetramitia</taxon>
        <taxon>Eutetramitia</taxon>
        <taxon>Vahlkampfiidae</taxon>
        <taxon>Naegleria</taxon>
    </lineage>
</organism>
<dbReference type="GO" id="GO:0007165">
    <property type="term" value="P:signal transduction"/>
    <property type="evidence" value="ECO:0007669"/>
    <property type="project" value="InterPro"/>
</dbReference>
<protein>
    <submittedName>
        <fullName evidence="3">Ras small GTPase</fullName>
    </submittedName>
</protein>
<dbReference type="VEuPathDB" id="AmoebaDB:NAEGRDRAFT_78980"/>
<dbReference type="Pfam" id="PF00071">
    <property type="entry name" value="Ras"/>
    <property type="match status" value="1"/>
</dbReference>
<dbReference type="GO" id="GO:0005525">
    <property type="term" value="F:GTP binding"/>
    <property type="evidence" value="ECO:0007669"/>
    <property type="project" value="UniProtKB-KW"/>
</dbReference>
<dbReference type="SUPFAM" id="SSF52540">
    <property type="entry name" value="P-loop containing nucleoside triphosphate hydrolases"/>
    <property type="match status" value="1"/>
</dbReference>
<dbReference type="Gene3D" id="3.40.50.300">
    <property type="entry name" value="P-loop containing nucleotide triphosphate hydrolases"/>
    <property type="match status" value="1"/>
</dbReference>
<accession>D2V8B7</accession>
<dbReference type="InterPro" id="IPR027417">
    <property type="entry name" value="P-loop_NTPase"/>
</dbReference>
<dbReference type="KEGG" id="ngr:NAEGRDRAFT_78980"/>
<gene>
    <name evidence="3" type="ORF">NAEGRDRAFT_78980</name>
</gene>
<dbReference type="STRING" id="5762.D2V8B7"/>
<dbReference type="GO" id="GO:0016020">
    <property type="term" value="C:membrane"/>
    <property type="evidence" value="ECO:0007669"/>
    <property type="project" value="InterPro"/>
</dbReference>
<dbReference type="InParanoid" id="D2V8B7"/>
<dbReference type="eggNOG" id="KOG0395">
    <property type="taxonomic scope" value="Eukaryota"/>
</dbReference>
<name>D2V8B7_NAEGR</name>
<dbReference type="PRINTS" id="PR00449">
    <property type="entry name" value="RASTRNSFRMNG"/>
</dbReference>
<dbReference type="GO" id="GO:0003924">
    <property type="term" value="F:GTPase activity"/>
    <property type="evidence" value="ECO:0007669"/>
    <property type="project" value="InterPro"/>
</dbReference>
<sequence length="314" mass="36800">MTNRLPDELIIIILNYCGLNQEPLNFKYKEGETMRSKAACSMALSFKKDSPIDQYLQDGYWRYLVMGWARLSHREWTEEVLAKQDEEIPWPSTMSNRSRYAQLMHKFKENYKSLQLEKESNNKNYYGQADFKIFVGGIANVGKTALTVQYVMNYFDGVKIDPTIEETTWKNAIVDDYPTRLVIEDSFSFGMEYKFGECFMLVCSINDRQSLTELEEVLKSNFKEKKMYKSYVIVVNKVDVDSSAYQFNLKDVYEIFTRNPKLKYCPIIMASAAHNETVSNAFSILIRYHRLVQVIKSFETHTSHRKKDKKCILC</sequence>
<dbReference type="GeneID" id="8861329"/>
<dbReference type="RefSeq" id="XP_002679896.1">
    <property type="nucleotide sequence ID" value="XM_002679850.1"/>
</dbReference>
<keyword evidence="4" id="KW-1185">Reference proteome</keyword>
<dbReference type="Proteomes" id="UP000006671">
    <property type="component" value="Unassembled WGS sequence"/>
</dbReference>
<evidence type="ECO:0000313" key="3">
    <source>
        <dbReference type="EMBL" id="EFC47152.1"/>
    </source>
</evidence>
<evidence type="ECO:0000256" key="1">
    <source>
        <dbReference type="ARBA" id="ARBA00022741"/>
    </source>
</evidence>
<proteinExistence type="predicted"/>
<dbReference type="AlphaFoldDB" id="D2V8B7"/>